<comment type="caution">
    <text evidence="1">The sequence shown here is derived from an EMBL/GenBank/DDBJ whole genome shotgun (WGS) entry which is preliminary data.</text>
</comment>
<evidence type="ECO:0000313" key="1">
    <source>
        <dbReference type="EMBL" id="MFC0269251.1"/>
    </source>
</evidence>
<dbReference type="EMBL" id="JBHLVX010000055">
    <property type="protein sequence ID" value="MFC0269251.1"/>
    <property type="molecule type" value="Genomic_DNA"/>
</dbReference>
<evidence type="ECO:0008006" key="3">
    <source>
        <dbReference type="Google" id="ProtNLM"/>
    </source>
</evidence>
<proteinExistence type="predicted"/>
<name>A0ABV6G6I6_9GAMM</name>
<sequence>MKRSVTSLHAQLPQAPCCPDCGVALEWPARLPDHHQLYCGNGHYLCTMGEFRLAARELLMAEELLHHRYSPLRRAG</sequence>
<reference evidence="1 2" key="1">
    <citation type="submission" date="2024-09" db="EMBL/GenBank/DDBJ databases">
        <authorList>
            <person name="Sun Q."/>
            <person name="Mori K."/>
        </authorList>
    </citation>
    <scope>NUCLEOTIDE SEQUENCE [LARGE SCALE GENOMIC DNA]</scope>
    <source>
        <strain evidence="1 2">CCM 7415</strain>
    </source>
</reference>
<accession>A0ABV6G6I6</accession>
<organism evidence="1 2">
    <name type="scientific">Kushneria aurantia</name>
    <dbReference type="NCBI Taxonomy" id="504092"/>
    <lineage>
        <taxon>Bacteria</taxon>
        <taxon>Pseudomonadati</taxon>
        <taxon>Pseudomonadota</taxon>
        <taxon>Gammaproteobacteria</taxon>
        <taxon>Oceanospirillales</taxon>
        <taxon>Halomonadaceae</taxon>
        <taxon>Kushneria</taxon>
    </lineage>
</organism>
<protein>
    <recommendedName>
        <fullName evidence="3">C2H2-type domain-containing protein</fullName>
    </recommendedName>
</protein>
<keyword evidence="2" id="KW-1185">Reference proteome</keyword>
<dbReference type="RefSeq" id="WP_156826751.1">
    <property type="nucleotide sequence ID" value="NZ_JBHLVX010000055.1"/>
</dbReference>
<gene>
    <name evidence="1" type="ORF">ACFFHW_14865</name>
</gene>
<dbReference type="Proteomes" id="UP001589814">
    <property type="component" value="Unassembled WGS sequence"/>
</dbReference>
<evidence type="ECO:0000313" key="2">
    <source>
        <dbReference type="Proteomes" id="UP001589814"/>
    </source>
</evidence>